<keyword evidence="5 6" id="KW-0472">Membrane</keyword>
<dbReference type="SUPFAM" id="SSF103473">
    <property type="entry name" value="MFS general substrate transporter"/>
    <property type="match status" value="1"/>
</dbReference>
<feature type="transmembrane region" description="Helical" evidence="6">
    <location>
        <begin position="408"/>
        <end position="428"/>
    </location>
</feature>
<comment type="subcellular location">
    <subcellularLocation>
        <location evidence="1">Membrane</location>
        <topology evidence="1">Multi-pass membrane protein</topology>
    </subcellularLocation>
</comment>
<evidence type="ECO:0000259" key="7">
    <source>
        <dbReference type="PROSITE" id="PS50850"/>
    </source>
</evidence>
<gene>
    <name evidence="8" type="ORF">C8A05DRAFT_30412</name>
</gene>
<reference evidence="8" key="1">
    <citation type="journal article" date="2023" name="Mol. Phylogenet. Evol.">
        <title>Genome-scale phylogeny and comparative genomics of the fungal order Sordariales.</title>
        <authorList>
            <person name="Hensen N."/>
            <person name="Bonometti L."/>
            <person name="Westerberg I."/>
            <person name="Brannstrom I.O."/>
            <person name="Guillou S."/>
            <person name="Cros-Aarteil S."/>
            <person name="Calhoun S."/>
            <person name="Haridas S."/>
            <person name="Kuo A."/>
            <person name="Mondo S."/>
            <person name="Pangilinan J."/>
            <person name="Riley R."/>
            <person name="LaButti K."/>
            <person name="Andreopoulos B."/>
            <person name="Lipzen A."/>
            <person name="Chen C."/>
            <person name="Yan M."/>
            <person name="Daum C."/>
            <person name="Ng V."/>
            <person name="Clum A."/>
            <person name="Steindorff A."/>
            <person name="Ohm R.A."/>
            <person name="Martin F."/>
            <person name="Silar P."/>
            <person name="Natvig D.O."/>
            <person name="Lalanne C."/>
            <person name="Gautier V."/>
            <person name="Ament-Velasquez S.L."/>
            <person name="Kruys A."/>
            <person name="Hutchinson M.I."/>
            <person name="Powell A.J."/>
            <person name="Barry K."/>
            <person name="Miller A.N."/>
            <person name="Grigoriev I.V."/>
            <person name="Debuchy R."/>
            <person name="Gladieux P."/>
            <person name="Hiltunen Thoren M."/>
            <person name="Johannesson H."/>
        </authorList>
    </citation>
    <scope>NUCLEOTIDE SEQUENCE</scope>
    <source>
        <strain evidence="8">CBS 103.79</strain>
    </source>
</reference>
<evidence type="ECO:0000256" key="5">
    <source>
        <dbReference type="ARBA" id="ARBA00023136"/>
    </source>
</evidence>
<feature type="transmembrane region" description="Helical" evidence="6">
    <location>
        <begin position="318"/>
        <end position="339"/>
    </location>
</feature>
<protein>
    <recommendedName>
        <fullName evidence="7">Major facilitator superfamily (MFS) profile domain-containing protein</fullName>
    </recommendedName>
</protein>
<feature type="transmembrane region" description="Helical" evidence="6">
    <location>
        <begin position="285"/>
        <end position="311"/>
    </location>
</feature>
<keyword evidence="2" id="KW-0813">Transport</keyword>
<dbReference type="Proteomes" id="UP001303889">
    <property type="component" value="Unassembled WGS sequence"/>
</dbReference>
<comment type="caution">
    <text evidence="8">The sequence shown here is derived from an EMBL/GenBank/DDBJ whole genome shotgun (WGS) entry which is preliminary data.</text>
</comment>
<evidence type="ECO:0000256" key="4">
    <source>
        <dbReference type="ARBA" id="ARBA00022989"/>
    </source>
</evidence>
<feature type="transmembrane region" description="Helical" evidence="6">
    <location>
        <begin position="440"/>
        <end position="461"/>
    </location>
</feature>
<reference evidence="8" key="2">
    <citation type="submission" date="2023-05" db="EMBL/GenBank/DDBJ databases">
        <authorList>
            <consortium name="Lawrence Berkeley National Laboratory"/>
            <person name="Steindorff A."/>
            <person name="Hensen N."/>
            <person name="Bonometti L."/>
            <person name="Westerberg I."/>
            <person name="Brannstrom I.O."/>
            <person name="Guillou S."/>
            <person name="Cros-Aarteil S."/>
            <person name="Calhoun S."/>
            <person name="Haridas S."/>
            <person name="Kuo A."/>
            <person name="Mondo S."/>
            <person name="Pangilinan J."/>
            <person name="Riley R."/>
            <person name="Labutti K."/>
            <person name="Andreopoulos B."/>
            <person name="Lipzen A."/>
            <person name="Chen C."/>
            <person name="Yanf M."/>
            <person name="Daum C."/>
            <person name="Ng V."/>
            <person name="Clum A."/>
            <person name="Ohm R."/>
            <person name="Martin F."/>
            <person name="Silar P."/>
            <person name="Natvig D."/>
            <person name="Lalanne C."/>
            <person name="Gautier V."/>
            <person name="Ament-Velasquez S.L."/>
            <person name="Kruys A."/>
            <person name="Hutchinson M.I."/>
            <person name="Powell A.J."/>
            <person name="Barry K."/>
            <person name="Miller A.N."/>
            <person name="Grigoriev I.V."/>
            <person name="Debuchy R."/>
            <person name="Gladieux P."/>
            <person name="Thoren M.H."/>
            <person name="Johannesson H."/>
        </authorList>
    </citation>
    <scope>NUCLEOTIDE SEQUENCE</scope>
    <source>
        <strain evidence="8">CBS 103.79</strain>
    </source>
</reference>
<dbReference type="GO" id="GO:0022857">
    <property type="term" value="F:transmembrane transporter activity"/>
    <property type="evidence" value="ECO:0007669"/>
    <property type="project" value="InterPro"/>
</dbReference>
<feature type="transmembrane region" description="Helical" evidence="6">
    <location>
        <begin position="40"/>
        <end position="57"/>
    </location>
</feature>
<feature type="transmembrane region" description="Helical" evidence="6">
    <location>
        <begin position="140"/>
        <end position="161"/>
    </location>
</feature>
<keyword evidence="3 6" id="KW-0812">Transmembrane</keyword>
<keyword evidence="4 6" id="KW-1133">Transmembrane helix</keyword>
<accession>A0AAN6MRM7</accession>
<proteinExistence type="predicted"/>
<dbReference type="InterPro" id="IPR036259">
    <property type="entry name" value="MFS_trans_sf"/>
</dbReference>
<evidence type="ECO:0000256" key="3">
    <source>
        <dbReference type="ARBA" id="ARBA00022692"/>
    </source>
</evidence>
<feature type="transmembrane region" description="Helical" evidence="6">
    <location>
        <begin position="173"/>
        <end position="192"/>
    </location>
</feature>
<organism evidence="8 9">
    <name type="scientific">Staphylotrichum tortipilum</name>
    <dbReference type="NCBI Taxonomy" id="2831512"/>
    <lineage>
        <taxon>Eukaryota</taxon>
        <taxon>Fungi</taxon>
        <taxon>Dikarya</taxon>
        <taxon>Ascomycota</taxon>
        <taxon>Pezizomycotina</taxon>
        <taxon>Sordariomycetes</taxon>
        <taxon>Sordariomycetidae</taxon>
        <taxon>Sordariales</taxon>
        <taxon>Chaetomiaceae</taxon>
        <taxon>Staphylotrichum</taxon>
    </lineage>
</organism>
<evidence type="ECO:0000256" key="1">
    <source>
        <dbReference type="ARBA" id="ARBA00004141"/>
    </source>
</evidence>
<sequence length="478" mass="53128">MPINEKQVEALAESQTSRSDEEGQEIKWTEAEEKALVRRIDFLVMPLLTLAFFALQLDRGNIGNAMTDFFLRDVGITQFQFNVGQQLLSAGIVILEIPSNIILYRVGPTVWIGAQILAWGFVAAFQAFQKGLGPFLATRLLLGLCEAGFIPAGLFTITRWYTREETTKRFSVYFLGNLFAGACSGLVAYGILQMRGICNLAGWQWLFLLEGLFTILVGIAFIAFFPLSTGKPVSILGIRYFSEREAQILQQRVLRDDPTKFQPRRNVTWGEIKDTLTNWRLLPHFFMTLLGMAPAHTMGAYAPLLVVSFGFDRLKSNAMLSIGAWALIVTNLLWGWAAAKTGQRGLMVFLGVLILWGFTIGNRVLVGSSNGNLRFGILVTATAFQANWHAVNGSWMALNARSAGERSVTLAIFVMSANIAGIIGSQVFQAKDAPLYYTGWTVIVALISVALFCSIVANLQYRLLNKFQKRTGEARYHY</sequence>
<evidence type="ECO:0000313" key="9">
    <source>
        <dbReference type="Proteomes" id="UP001303889"/>
    </source>
</evidence>
<evidence type="ECO:0000313" key="8">
    <source>
        <dbReference type="EMBL" id="KAK3905782.1"/>
    </source>
</evidence>
<dbReference type="GO" id="GO:0016020">
    <property type="term" value="C:membrane"/>
    <property type="evidence" value="ECO:0007669"/>
    <property type="project" value="UniProtKB-SubCell"/>
</dbReference>
<feature type="transmembrane region" description="Helical" evidence="6">
    <location>
        <begin position="345"/>
        <end position="365"/>
    </location>
</feature>
<dbReference type="Gene3D" id="1.20.1250.20">
    <property type="entry name" value="MFS general substrate transporter like domains"/>
    <property type="match status" value="2"/>
</dbReference>
<feature type="transmembrane region" description="Helical" evidence="6">
    <location>
        <begin position="204"/>
        <end position="227"/>
    </location>
</feature>
<evidence type="ECO:0000256" key="6">
    <source>
        <dbReference type="SAM" id="Phobius"/>
    </source>
</evidence>
<dbReference type="EMBL" id="MU855347">
    <property type="protein sequence ID" value="KAK3905782.1"/>
    <property type="molecule type" value="Genomic_DNA"/>
</dbReference>
<feature type="transmembrane region" description="Helical" evidence="6">
    <location>
        <begin position="110"/>
        <end position="128"/>
    </location>
</feature>
<name>A0AAN6MRM7_9PEZI</name>
<dbReference type="PROSITE" id="PS50850">
    <property type="entry name" value="MFS"/>
    <property type="match status" value="1"/>
</dbReference>
<keyword evidence="9" id="KW-1185">Reference proteome</keyword>
<dbReference type="AlphaFoldDB" id="A0AAN6MRM7"/>
<dbReference type="PANTHER" id="PTHR43791:SF32">
    <property type="entry name" value="MAJOR FACILITATOR SUPERFAMILY (MFS) PROFILE DOMAIN-CONTAINING PROTEIN"/>
    <property type="match status" value="1"/>
</dbReference>
<evidence type="ECO:0000256" key="2">
    <source>
        <dbReference type="ARBA" id="ARBA00022448"/>
    </source>
</evidence>
<dbReference type="Pfam" id="PF07690">
    <property type="entry name" value="MFS_1"/>
    <property type="match status" value="1"/>
</dbReference>
<dbReference type="InterPro" id="IPR020846">
    <property type="entry name" value="MFS_dom"/>
</dbReference>
<dbReference type="InterPro" id="IPR011701">
    <property type="entry name" value="MFS"/>
</dbReference>
<dbReference type="PANTHER" id="PTHR43791">
    <property type="entry name" value="PERMEASE-RELATED"/>
    <property type="match status" value="1"/>
</dbReference>
<feature type="domain" description="Major facilitator superfamily (MFS) profile" evidence="7">
    <location>
        <begin position="44"/>
        <end position="468"/>
    </location>
</feature>